<keyword evidence="3" id="KW-1185">Reference proteome</keyword>
<feature type="region of interest" description="Disordered" evidence="1">
    <location>
        <begin position="1"/>
        <end position="50"/>
    </location>
</feature>
<dbReference type="RefSeq" id="WP_150935370.1">
    <property type="nucleotide sequence ID" value="NZ_VYTZ01000007.1"/>
</dbReference>
<evidence type="ECO:0000256" key="1">
    <source>
        <dbReference type="SAM" id="MobiDB-lite"/>
    </source>
</evidence>
<gene>
    <name evidence="2" type="ORF">F5972_21495</name>
</gene>
<comment type="caution">
    <text evidence="2">The sequence shown here is derived from an EMBL/GenBank/DDBJ whole genome shotgun (WGS) entry which is preliminary data.</text>
</comment>
<feature type="compositionally biased region" description="Acidic residues" evidence="1">
    <location>
        <begin position="15"/>
        <end position="39"/>
    </location>
</feature>
<dbReference type="EMBL" id="VYTZ01000007">
    <property type="protein sequence ID" value="KAA9377019.1"/>
    <property type="molecule type" value="Genomic_DNA"/>
</dbReference>
<organism evidence="2 3">
    <name type="scientific">Microbispora cellulosiformans</name>
    <dbReference type="NCBI Taxonomy" id="2614688"/>
    <lineage>
        <taxon>Bacteria</taxon>
        <taxon>Bacillati</taxon>
        <taxon>Actinomycetota</taxon>
        <taxon>Actinomycetes</taxon>
        <taxon>Streptosporangiales</taxon>
        <taxon>Streptosporangiaceae</taxon>
        <taxon>Microbispora</taxon>
    </lineage>
</organism>
<protein>
    <submittedName>
        <fullName evidence="2">Uncharacterized protein</fullName>
    </submittedName>
</protein>
<evidence type="ECO:0000313" key="2">
    <source>
        <dbReference type="EMBL" id="KAA9377019.1"/>
    </source>
</evidence>
<proteinExistence type="predicted"/>
<accession>A0A5J5JZH3</accession>
<reference evidence="2 3" key="1">
    <citation type="submission" date="2019-09" db="EMBL/GenBank/DDBJ databases">
        <title>Screening of Novel Bioactive Compounds from Soil-Associated.</title>
        <authorList>
            <person name="Gong X."/>
        </authorList>
    </citation>
    <scope>NUCLEOTIDE SEQUENCE [LARGE SCALE GENOMIC DNA]</scope>
    <source>
        <strain evidence="2 3">Gxj-6</strain>
    </source>
</reference>
<sequence>MALPEITAPATGESETTETETPEDDDSEDDDSEDGETGETGETSLAGGSYEVTITGAAGQADFEREGTVRVLDTISEVGTTNEVNVVDVCLVSGFPAARPEAGAIRLGSNSGCDPDASAAHIDLAYVETDGQTVTVRPDERVAATLGNNFTAGSGLAAGLYAPVSGQMSITIDDGGDLSGTVDIVGYGGAGFGEIRYQAEISGHRA</sequence>
<dbReference type="Proteomes" id="UP000327011">
    <property type="component" value="Unassembled WGS sequence"/>
</dbReference>
<evidence type="ECO:0000313" key="3">
    <source>
        <dbReference type="Proteomes" id="UP000327011"/>
    </source>
</evidence>
<dbReference type="AlphaFoldDB" id="A0A5J5JZH3"/>
<name>A0A5J5JZH3_9ACTN</name>